<feature type="domain" description="HTH arsR-type" evidence="1">
    <location>
        <begin position="13"/>
        <end position="85"/>
    </location>
</feature>
<dbReference type="AlphaFoldDB" id="A0A365YNS5"/>
<keyword evidence="3" id="KW-1185">Reference proteome</keyword>
<dbReference type="Gene3D" id="1.10.10.10">
    <property type="entry name" value="Winged helix-like DNA-binding domain superfamily/Winged helix DNA-binding domain"/>
    <property type="match status" value="1"/>
</dbReference>
<name>A0A365YNS5_9MICC</name>
<dbReference type="EMBL" id="POAF01000001">
    <property type="protein sequence ID" value="RBM03910.1"/>
    <property type="molecule type" value="Genomic_DNA"/>
</dbReference>
<dbReference type="InterPro" id="IPR036390">
    <property type="entry name" value="WH_DNA-bd_sf"/>
</dbReference>
<organism evidence="2 3">
    <name type="scientific">Glutamicibacter soli</name>
    <dbReference type="NCBI Taxonomy" id="453836"/>
    <lineage>
        <taxon>Bacteria</taxon>
        <taxon>Bacillati</taxon>
        <taxon>Actinomycetota</taxon>
        <taxon>Actinomycetes</taxon>
        <taxon>Micrococcales</taxon>
        <taxon>Micrococcaceae</taxon>
        <taxon>Glutamicibacter</taxon>
    </lineage>
</organism>
<dbReference type="GO" id="GO:0003700">
    <property type="term" value="F:DNA-binding transcription factor activity"/>
    <property type="evidence" value="ECO:0007669"/>
    <property type="project" value="InterPro"/>
</dbReference>
<dbReference type="InterPro" id="IPR036388">
    <property type="entry name" value="WH-like_DNA-bd_sf"/>
</dbReference>
<dbReference type="SMART" id="SM00418">
    <property type="entry name" value="HTH_ARSR"/>
    <property type="match status" value="1"/>
</dbReference>
<protein>
    <submittedName>
        <fullName evidence="2">ArsR family transcriptional regulator</fullName>
    </submittedName>
</protein>
<dbReference type="Proteomes" id="UP000252167">
    <property type="component" value="Unassembled WGS sequence"/>
</dbReference>
<gene>
    <name evidence="2" type="ORF">C1H84_00975</name>
</gene>
<dbReference type="SUPFAM" id="SSF46785">
    <property type="entry name" value="Winged helix' DNA-binding domain"/>
    <property type="match status" value="1"/>
</dbReference>
<accession>A0A365YNS5</accession>
<dbReference type="InterPro" id="IPR011991">
    <property type="entry name" value="ArsR-like_HTH"/>
</dbReference>
<comment type="caution">
    <text evidence="2">The sequence shown here is derived from an EMBL/GenBank/DDBJ whole genome shotgun (WGS) entry which is preliminary data.</text>
</comment>
<dbReference type="CDD" id="cd00090">
    <property type="entry name" value="HTH_ARSR"/>
    <property type="match status" value="1"/>
</dbReference>
<evidence type="ECO:0000313" key="3">
    <source>
        <dbReference type="Proteomes" id="UP000252167"/>
    </source>
</evidence>
<proteinExistence type="predicted"/>
<sequence length="215" mass="23886">MTQAQSNVTFTTPMLKAMANPLRRQIFDALAAMRTGRASDIGELLGLAPNKVSFHLRELAKAEMIEEAPELARDKRDRVWRPAATGYTTGQPADRTEDGSATAMNAYLGQVIHDEQRRLEATLAHAQRWYDSGEARADLAQLSTSNLMLTEDERQELQRRLDAVIPAFREDQKNGKIASSQPVSERKLWHYSGLLSADELLNGSHSGGQTAQKPK</sequence>
<dbReference type="RefSeq" id="WP_082344767.1">
    <property type="nucleotide sequence ID" value="NZ_POAF01000001.1"/>
</dbReference>
<dbReference type="Pfam" id="PF12840">
    <property type="entry name" value="HTH_20"/>
    <property type="match status" value="1"/>
</dbReference>
<reference evidence="2 3" key="1">
    <citation type="submission" date="2018-01" db="EMBL/GenBank/DDBJ databases">
        <title>Glutamicibacter soli strain NHPC-3 Whole genome sequence and assembly.</title>
        <authorList>
            <person name="Choudhury P."/>
            <person name="Gupta D."/>
            <person name="Sengupta K."/>
            <person name="Jawed A."/>
            <person name="Sultana N."/>
            <person name="Saha P."/>
        </authorList>
    </citation>
    <scope>NUCLEOTIDE SEQUENCE [LARGE SCALE GENOMIC DNA]</scope>
    <source>
        <strain evidence="2 3">NHPC-3</strain>
    </source>
</reference>
<dbReference type="InterPro" id="IPR001845">
    <property type="entry name" value="HTH_ArsR_DNA-bd_dom"/>
</dbReference>
<evidence type="ECO:0000259" key="1">
    <source>
        <dbReference type="SMART" id="SM00418"/>
    </source>
</evidence>
<evidence type="ECO:0000313" key="2">
    <source>
        <dbReference type="EMBL" id="RBM03910.1"/>
    </source>
</evidence>